<dbReference type="OrthoDB" id="9786919at2"/>
<dbReference type="InterPro" id="IPR005467">
    <property type="entry name" value="His_kinase_dom"/>
</dbReference>
<gene>
    <name evidence="14" type="ORF">FD07_GL001606</name>
</gene>
<dbReference type="PANTHER" id="PTHR45436">
    <property type="entry name" value="SENSOR HISTIDINE KINASE YKOH"/>
    <property type="match status" value="1"/>
</dbReference>
<dbReference type="EMBL" id="AZCZ01000004">
    <property type="protein sequence ID" value="KRK39319.1"/>
    <property type="molecule type" value="Genomic_DNA"/>
</dbReference>
<evidence type="ECO:0000256" key="5">
    <source>
        <dbReference type="ARBA" id="ARBA00022679"/>
    </source>
</evidence>
<dbReference type="CDD" id="cd00082">
    <property type="entry name" value="HisKA"/>
    <property type="match status" value="1"/>
</dbReference>
<dbReference type="FunFam" id="1.10.287.130:FF:000001">
    <property type="entry name" value="Two-component sensor histidine kinase"/>
    <property type="match status" value="1"/>
</dbReference>
<dbReference type="Gene3D" id="1.10.287.130">
    <property type="match status" value="1"/>
</dbReference>
<keyword evidence="9" id="KW-0902">Two-component regulatory system</keyword>
<evidence type="ECO:0000259" key="12">
    <source>
        <dbReference type="PROSITE" id="PS50109"/>
    </source>
</evidence>
<feature type="transmembrane region" description="Helical" evidence="11">
    <location>
        <begin position="18"/>
        <end position="39"/>
    </location>
</feature>
<accession>A0A0R1H8R9</accession>
<comment type="caution">
    <text evidence="14">The sequence shown here is derived from an EMBL/GenBank/DDBJ whole genome shotgun (WGS) entry which is preliminary data.</text>
</comment>
<dbReference type="InterPro" id="IPR050428">
    <property type="entry name" value="TCS_sensor_his_kinase"/>
</dbReference>
<feature type="transmembrane region" description="Helical" evidence="11">
    <location>
        <begin position="138"/>
        <end position="171"/>
    </location>
</feature>
<evidence type="ECO:0000256" key="6">
    <source>
        <dbReference type="ARBA" id="ARBA00022692"/>
    </source>
</evidence>
<dbReference type="InterPro" id="IPR003661">
    <property type="entry name" value="HisK_dim/P_dom"/>
</dbReference>
<dbReference type="AlphaFoldDB" id="A0A0R1H8R9"/>
<dbReference type="STRING" id="357278.IV61_GL000737"/>
<dbReference type="SUPFAM" id="SSF55874">
    <property type="entry name" value="ATPase domain of HSP90 chaperone/DNA topoisomerase II/histidine kinase"/>
    <property type="match status" value="1"/>
</dbReference>
<dbReference type="EC" id="2.7.13.3" evidence="3"/>
<evidence type="ECO:0000259" key="13">
    <source>
        <dbReference type="PROSITE" id="PS50885"/>
    </source>
</evidence>
<dbReference type="InterPro" id="IPR036890">
    <property type="entry name" value="HATPase_C_sf"/>
</dbReference>
<evidence type="ECO:0000256" key="4">
    <source>
        <dbReference type="ARBA" id="ARBA00022553"/>
    </source>
</evidence>
<keyword evidence="10 11" id="KW-0472">Membrane</keyword>
<name>A0A0R1H8R9_9LACO</name>
<dbReference type="PROSITE" id="PS50109">
    <property type="entry name" value="HIS_KIN"/>
    <property type="match status" value="1"/>
</dbReference>
<dbReference type="RefSeq" id="WP_020088146.1">
    <property type="nucleotide sequence ID" value="NZ_AZCZ01000004.1"/>
</dbReference>
<dbReference type="SUPFAM" id="SSF47384">
    <property type="entry name" value="Homodimeric domain of signal transducing histidine kinase"/>
    <property type="match status" value="1"/>
</dbReference>
<dbReference type="InterPro" id="IPR003660">
    <property type="entry name" value="HAMP_dom"/>
</dbReference>
<evidence type="ECO:0000256" key="8">
    <source>
        <dbReference type="ARBA" id="ARBA00022989"/>
    </source>
</evidence>
<organism evidence="14 15">
    <name type="scientific">Levilactobacillus parabrevis ATCC 53295</name>
    <dbReference type="NCBI Taxonomy" id="1267003"/>
    <lineage>
        <taxon>Bacteria</taxon>
        <taxon>Bacillati</taxon>
        <taxon>Bacillota</taxon>
        <taxon>Bacilli</taxon>
        <taxon>Lactobacillales</taxon>
        <taxon>Lactobacillaceae</taxon>
        <taxon>Levilactobacillus</taxon>
    </lineage>
</organism>
<dbReference type="InterPro" id="IPR036097">
    <property type="entry name" value="HisK_dim/P_sf"/>
</dbReference>
<dbReference type="InterPro" id="IPR004358">
    <property type="entry name" value="Sig_transdc_His_kin-like_C"/>
</dbReference>
<keyword evidence="7 14" id="KW-0418">Kinase</keyword>
<dbReference type="SMART" id="SM00387">
    <property type="entry name" value="HATPase_c"/>
    <property type="match status" value="1"/>
</dbReference>
<dbReference type="Pfam" id="PF02518">
    <property type="entry name" value="HATPase_c"/>
    <property type="match status" value="1"/>
</dbReference>
<evidence type="ECO:0000256" key="3">
    <source>
        <dbReference type="ARBA" id="ARBA00012438"/>
    </source>
</evidence>
<dbReference type="InterPro" id="IPR003594">
    <property type="entry name" value="HATPase_dom"/>
</dbReference>
<feature type="domain" description="HAMP" evidence="13">
    <location>
        <begin position="176"/>
        <end position="230"/>
    </location>
</feature>
<dbReference type="CDD" id="cd00075">
    <property type="entry name" value="HATPase"/>
    <property type="match status" value="1"/>
</dbReference>
<keyword evidence="5" id="KW-0808">Transferase</keyword>
<dbReference type="Gene3D" id="3.30.565.10">
    <property type="entry name" value="Histidine kinase-like ATPase, C-terminal domain"/>
    <property type="match status" value="1"/>
</dbReference>
<keyword evidence="15" id="KW-1185">Reference proteome</keyword>
<dbReference type="Proteomes" id="UP000051176">
    <property type="component" value="Unassembled WGS sequence"/>
</dbReference>
<comment type="subcellular location">
    <subcellularLocation>
        <location evidence="2">Membrane</location>
    </subcellularLocation>
</comment>
<dbReference type="Gene3D" id="6.10.340.10">
    <property type="match status" value="1"/>
</dbReference>
<dbReference type="FunFam" id="3.30.565.10:FF:000006">
    <property type="entry name" value="Sensor histidine kinase WalK"/>
    <property type="match status" value="1"/>
</dbReference>
<evidence type="ECO:0000313" key="15">
    <source>
        <dbReference type="Proteomes" id="UP000051176"/>
    </source>
</evidence>
<dbReference type="GO" id="GO:0005886">
    <property type="term" value="C:plasma membrane"/>
    <property type="evidence" value="ECO:0007669"/>
    <property type="project" value="TreeGrafter"/>
</dbReference>
<comment type="catalytic activity">
    <reaction evidence="1">
        <text>ATP + protein L-histidine = ADP + protein N-phospho-L-histidine.</text>
        <dbReference type="EC" id="2.7.13.3"/>
    </reaction>
</comment>
<dbReference type="PATRIC" id="fig|1267003.4.peg.1691"/>
<evidence type="ECO:0000256" key="2">
    <source>
        <dbReference type="ARBA" id="ARBA00004370"/>
    </source>
</evidence>
<dbReference type="GO" id="GO:0000155">
    <property type="term" value="F:phosphorelay sensor kinase activity"/>
    <property type="evidence" value="ECO:0007669"/>
    <property type="project" value="InterPro"/>
</dbReference>
<proteinExistence type="predicted"/>
<evidence type="ECO:0000256" key="11">
    <source>
        <dbReference type="SAM" id="Phobius"/>
    </source>
</evidence>
<evidence type="ECO:0000256" key="9">
    <source>
        <dbReference type="ARBA" id="ARBA00023012"/>
    </source>
</evidence>
<protein>
    <recommendedName>
        <fullName evidence="3">histidine kinase</fullName>
        <ecNumber evidence="3">2.7.13.3</ecNumber>
    </recommendedName>
</protein>
<keyword evidence="4" id="KW-0597">Phosphoprotein</keyword>
<reference evidence="14 15" key="1">
    <citation type="journal article" date="2015" name="Genome Announc.">
        <title>Expanding the biotechnology potential of lactobacilli through comparative genomics of 213 strains and associated genera.</title>
        <authorList>
            <person name="Sun Z."/>
            <person name="Harris H.M."/>
            <person name="McCann A."/>
            <person name="Guo C."/>
            <person name="Argimon S."/>
            <person name="Zhang W."/>
            <person name="Yang X."/>
            <person name="Jeffery I.B."/>
            <person name="Cooney J.C."/>
            <person name="Kagawa T.F."/>
            <person name="Liu W."/>
            <person name="Song Y."/>
            <person name="Salvetti E."/>
            <person name="Wrobel A."/>
            <person name="Rasinkangas P."/>
            <person name="Parkhill J."/>
            <person name="Rea M.C."/>
            <person name="O'Sullivan O."/>
            <person name="Ritari J."/>
            <person name="Douillard F.P."/>
            <person name="Paul Ross R."/>
            <person name="Yang R."/>
            <person name="Briner A.E."/>
            <person name="Felis G.E."/>
            <person name="de Vos W.M."/>
            <person name="Barrangou R."/>
            <person name="Klaenhammer T.R."/>
            <person name="Caufield P.W."/>
            <person name="Cui Y."/>
            <person name="Zhang H."/>
            <person name="O'Toole P.W."/>
        </authorList>
    </citation>
    <scope>NUCLEOTIDE SEQUENCE [LARGE SCALE GENOMIC DNA]</scope>
    <source>
        <strain evidence="14 15">ATCC 53295</strain>
    </source>
</reference>
<keyword evidence="6 11" id="KW-0812">Transmembrane</keyword>
<keyword evidence="8 11" id="KW-1133">Transmembrane helix</keyword>
<sequence length="459" mass="51055">MAKAQTTAGEIHKRVIRLLILATLLMGTAIITVVGYQQIRQTQDSATRLMKGLQHSVIDDQPDWYWWRRYSAIDTFETNVRVTNPRDSSVKYYYSPYTRDFLSHKPHRVLGIRNISYAPEYGLTYYRESYYHGNRLEIWLNLMPIVVTLLSVAIVVLLVMVATILIGGFYVRSVARKLTQPLASLNTAAQEQAHQREWRIALPVPAQPVEVNQLAASFNALLETVNAHTAQERQFTSNAAHELRTPIAAVLTQVQLLQRRAADHPEIIPQSLAYISDESMRMKNLVDSLLTLSRADRAVLELAPVDLQDVIAAATTRERPLLHQTLRVTGNQSPAVILGAAESLEQVLTALLDNAAKYSPATSVITVDLETTATTQIIRVKDEGMGISAADKRHIFERFYRADPARTPEIAGTGLGLAIVDQLVHLNHGTITVGDNVPQGSQFVVTLPRADGQSEKISE</sequence>
<dbReference type="SMART" id="SM00388">
    <property type="entry name" value="HisKA"/>
    <property type="match status" value="1"/>
</dbReference>
<dbReference type="eggNOG" id="COG2205">
    <property type="taxonomic scope" value="Bacteria"/>
</dbReference>
<dbReference type="PROSITE" id="PS50885">
    <property type="entry name" value="HAMP"/>
    <property type="match status" value="1"/>
</dbReference>
<feature type="domain" description="Histidine kinase" evidence="12">
    <location>
        <begin position="238"/>
        <end position="451"/>
    </location>
</feature>
<evidence type="ECO:0000256" key="7">
    <source>
        <dbReference type="ARBA" id="ARBA00022777"/>
    </source>
</evidence>
<dbReference type="PANTHER" id="PTHR45436:SF5">
    <property type="entry name" value="SENSOR HISTIDINE KINASE TRCS"/>
    <property type="match status" value="1"/>
</dbReference>
<evidence type="ECO:0000256" key="1">
    <source>
        <dbReference type="ARBA" id="ARBA00000085"/>
    </source>
</evidence>
<dbReference type="PRINTS" id="PR00344">
    <property type="entry name" value="BCTRLSENSOR"/>
</dbReference>
<evidence type="ECO:0000313" key="14">
    <source>
        <dbReference type="EMBL" id="KRK39319.1"/>
    </source>
</evidence>
<evidence type="ECO:0000256" key="10">
    <source>
        <dbReference type="ARBA" id="ARBA00023136"/>
    </source>
</evidence>
<dbReference type="Pfam" id="PF00512">
    <property type="entry name" value="HisKA"/>
    <property type="match status" value="1"/>
</dbReference>